<reference evidence="2 3" key="1">
    <citation type="submission" date="2016-07" db="EMBL/GenBank/DDBJ databases">
        <title>Pervasive Adenine N6-methylation of Active Genes in Fungi.</title>
        <authorList>
            <consortium name="DOE Joint Genome Institute"/>
            <person name="Mondo S.J."/>
            <person name="Dannebaum R.O."/>
            <person name="Kuo R.C."/>
            <person name="Labutti K."/>
            <person name="Haridas S."/>
            <person name="Kuo A."/>
            <person name="Salamov A."/>
            <person name="Ahrendt S.R."/>
            <person name="Lipzen A."/>
            <person name="Sullivan W."/>
            <person name="Andreopoulos W.B."/>
            <person name="Clum A."/>
            <person name="Lindquist E."/>
            <person name="Daum C."/>
            <person name="Ramamoorthy G.K."/>
            <person name="Gryganskyi A."/>
            <person name="Culley D."/>
            <person name="Magnuson J.K."/>
            <person name="James T.Y."/>
            <person name="O'Malley M.A."/>
            <person name="Stajich J.E."/>
            <person name="Spatafora J.W."/>
            <person name="Visel A."/>
            <person name="Grigoriev I.V."/>
        </authorList>
    </citation>
    <scope>NUCLEOTIDE SEQUENCE [LARGE SCALE GENOMIC DNA]</scope>
    <source>
        <strain evidence="2 3">12-1054</strain>
    </source>
</reference>
<dbReference type="Proteomes" id="UP000193685">
    <property type="component" value="Unassembled WGS sequence"/>
</dbReference>
<dbReference type="RefSeq" id="XP_040723599.1">
    <property type="nucleotide sequence ID" value="XM_040871450.1"/>
</dbReference>
<dbReference type="Gene3D" id="3.40.50.300">
    <property type="entry name" value="P-loop containing nucleotide triphosphate hydrolases"/>
    <property type="match status" value="1"/>
</dbReference>
<evidence type="ECO:0000256" key="1">
    <source>
        <dbReference type="SAM" id="SignalP"/>
    </source>
</evidence>
<feature type="chain" id="PRO_5013345116" evidence="1">
    <location>
        <begin position="19"/>
        <end position="171"/>
    </location>
</feature>
<dbReference type="InterPro" id="IPR027417">
    <property type="entry name" value="P-loop_NTPase"/>
</dbReference>
<evidence type="ECO:0000313" key="2">
    <source>
        <dbReference type="EMBL" id="ORY78967.1"/>
    </source>
</evidence>
<keyword evidence="3" id="KW-1185">Reference proteome</keyword>
<proteinExistence type="predicted"/>
<sequence length="171" mass="18638">MPLHLLTVTLATSTLVAGDCIVYWQNRPRLAPSSAKAKLIDATSQTLADIYSQLVPSNRIVLHGIDLLLPLKLASAQQIVTAVRALSATKHITVIINADDALRQTDHAFLLQTLLHAAHQITNLRALPSGRDREFAGMARTAAGAMHYESGLPDIKHGERLFRYGEDLTSN</sequence>
<feature type="signal peptide" evidence="1">
    <location>
        <begin position="1"/>
        <end position="18"/>
    </location>
</feature>
<comment type="caution">
    <text evidence="2">The sequence shown here is derived from an EMBL/GenBank/DDBJ whole genome shotgun (WGS) entry which is preliminary data.</text>
</comment>
<gene>
    <name evidence="2" type="ORF">BCR37DRAFT_394323</name>
</gene>
<accession>A0A1Y2F5P0</accession>
<dbReference type="AlphaFoldDB" id="A0A1Y2F5P0"/>
<organism evidence="2 3">
    <name type="scientific">Protomyces lactucae-debilis</name>
    <dbReference type="NCBI Taxonomy" id="2754530"/>
    <lineage>
        <taxon>Eukaryota</taxon>
        <taxon>Fungi</taxon>
        <taxon>Dikarya</taxon>
        <taxon>Ascomycota</taxon>
        <taxon>Taphrinomycotina</taxon>
        <taxon>Taphrinomycetes</taxon>
        <taxon>Taphrinales</taxon>
        <taxon>Protomycetaceae</taxon>
        <taxon>Protomyces</taxon>
    </lineage>
</organism>
<evidence type="ECO:0000313" key="3">
    <source>
        <dbReference type="Proteomes" id="UP000193685"/>
    </source>
</evidence>
<dbReference type="EMBL" id="MCFI01000016">
    <property type="protein sequence ID" value="ORY78967.1"/>
    <property type="molecule type" value="Genomic_DNA"/>
</dbReference>
<keyword evidence="1" id="KW-0732">Signal</keyword>
<protein>
    <submittedName>
        <fullName evidence="2">Uncharacterized protein</fullName>
    </submittedName>
</protein>
<name>A0A1Y2F5P0_PROLT</name>
<dbReference type="OrthoDB" id="10461866at2759"/>
<dbReference type="GeneID" id="63788049"/>